<keyword evidence="7" id="KW-0998">Cell outer membrane</keyword>
<evidence type="ECO:0000256" key="2">
    <source>
        <dbReference type="ARBA" id="ARBA00008163"/>
    </source>
</evidence>
<keyword evidence="4" id="KW-0812">Transmembrane</keyword>
<evidence type="ECO:0000256" key="7">
    <source>
        <dbReference type="ARBA" id="ARBA00023237"/>
    </source>
</evidence>
<evidence type="ECO:0000313" key="8">
    <source>
        <dbReference type="EMBL" id="SLM47784.1"/>
    </source>
</evidence>
<dbReference type="Gene3D" id="2.40.160.60">
    <property type="entry name" value="Outer membrane protein transport protein (OMPP1/FadL/TodX)"/>
    <property type="match status" value="1"/>
</dbReference>
<dbReference type="SUPFAM" id="SSF56935">
    <property type="entry name" value="Porins"/>
    <property type="match status" value="1"/>
</dbReference>
<dbReference type="Proteomes" id="UP000192042">
    <property type="component" value="Chromosome I"/>
</dbReference>
<keyword evidence="5" id="KW-0732">Signal</keyword>
<dbReference type="AlphaFoldDB" id="A0A1W1I458"/>
<keyword evidence="9" id="KW-1185">Reference proteome</keyword>
<evidence type="ECO:0000256" key="3">
    <source>
        <dbReference type="ARBA" id="ARBA00022452"/>
    </source>
</evidence>
<dbReference type="PANTHER" id="PTHR35093:SF8">
    <property type="entry name" value="OUTER MEMBRANE PROTEIN NMB0088-RELATED"/>
    <property type="match status" value="1"/>
</dbReference>
<dbReference type="Pfam" id="PF03349">
    <property type="entry name" value="Toluene_X"/>
    <property type="match status" value="1"/>
</dbReference>
<reference evidence="8 9" key="1">
    <citation type="submission" date="2017-03" db="EMBL/GenBank/DDBJ databases">
        <authorList>
            <person name="Afonso C.L."/>
            <person name="Miller P.J."/>
            <person name="Scott M.A."/>
            <person name="Spackman E."/>
            <person name="Goraichik I."/>
            <person name="Dimitrov K.M."/>
            <person name="Suarez D.L."/>
            <person name="Swayne D.E."/>
        </authorList>
    </citation>
    <scope>NUCLEOTIDE SEQUENCE [LARGE SCALE GENOMIC DNA]</scope>
    <source>
        <strain evidence="8">Genome sequencing of Nitrospira japonica strain NJ11</strain>
    </source>
</reference>
<evidence type="ECO:0000256" key="5">
    <source>
        <dbReference type="ARBA" id="ARBA00022729"/>
    </source>
</evidence>
<gene>
    <name evidence="8" type="ORF">NSJP_1612</name>
</gene>
<dbReference type="GO" id="GO:0009279">
    <property type="term" value="C:cell outer membrane"/>
    <property type="evidence" value="ECO:0007669"/>
    <property type="project" value="UniProtKB-SubCell"/>
</dbReference>
<dbReference type="EMBL" id="LT828648">
    <property type="protein sequence ID" value="SLM47784.1"/>
    <property type="molecule type" value="Genomic_DNA"/>
</dbReference>
<name>A0A1W1I458_9BACT</name>
<evidence type="ECO:0000256" key="1">
    <source>
        <dbReference type="ARBA" id="ARBA00004571"/>
    </source>
</evidence>
<proteinExistence type="inferred from homology"/>
<evidence type="ECO:0000256" key="6">
    <source>
        <dbReference type="ARBA" id="ARBA00023136"/>
    </source>
</evidence>
<sequence>MIWTIGIFLSVLLQYSNVAAQALRFQPQGASATGQGNAFVAQADDPSAIHYNPAGLTQVSGLQAYMGTALVGGSIHFTGPTGATTRGDLGGSVAFPPPSHFYMSANLGALGLTGLSAVTAGIAVTSPFGLNTRYPTDGPFNTAVTSATLPLIDIKPAVAYKVTDSLSIGLNADIYTFASFLGEGQAQQQQVSAGTGGIPAGASLEFFGNGTGAGFAASLLYAPMKSAEGLPVLSIGFTYHSQAVLPLNGALLVNGTKAADASTSLVLPQIFSGGLALWPIRTVEREWKLEVDVEYVGWKSARNLDIRLSNGVTVPQPQQWKNVPVVAVGTEYKWLSPEWLHHWEVAARGGYTRTQDPVPDQTFNPATISLTANTISVGGGMLCREGGRFLSVIPCGGESWLLPKAIGVDVAYQAWIYESRTVTGNINPTVNGDYRVSVQVGIVSLRFVY</sequence>
<dbReference type="KEGG" id="nja:NSJP_1612"/>
<dbReference type="RefSeq" id="WP_080886262.1">
    <property type="nucleotide sequence ID" value="NZ_LT828648.1"/>
</dbReference>
<accession>A0A1W1I458</accession>
<protein>
    <submittedName>
        <fullName evidence="8">Putative long-chain fatty acid outer membrane transporter</fullName>
    </submittedName>
</protein>
<comment type="similarity">
    <text evidence="2">Belongs to the OmpP1/FadL family.</text>
</comment>
<organism evidence="8 9">
    <name type="scientific">Nitrospira japonica</name>
    <dbReference type="NCBI Taxonomy" id="1325564"/>
    <lineage>
        <taxon>Bacteria</taxon>
        <taxon>Pseudomonadati</taxon>
        <taxon>Nitrospirota</taxon>
        <taxon>Nitrospiria</taxon>
        <taxon>Nitrospirales</taxon>
        <taxon>Nitrospiraceae</taxon>
        <taxon>Nitrospira</taxon>
    </lineage>
</organism>
<evidence type="ECO:0000313" key="9">
    <source>
        <dbReference type="Proteomes" id="UP000192042"/>
    </source>
</evidence>
<evidence type="ECO:0000256" key="4">
    <source>
        <dbReference type="ARBA" id="ARBA00022692"/>
    </source>
</evidence>
<dbReference type="GO" id="GO:0015483">
    <property type="term" value="F:long-chain fatty acid transporting porin activity"/>
    <property type="evidence" value="ECO:0007669"/>
    <property type="project" value="TreeGrafter"/>
</dbReference>
<dbReference type="PANTHER" id="PTHR35093">
    <property type="entry name" value="OUTER MEMBRANE PROTEIN NMB0088-RELATED"/>
    <property type="match status" value="1"/>
</dbReference>
<dbReference type="InterPro" id="IPR005017">
    <property type="entry name" value="OMPP1/FadL/TodX"/>
</dbReference>
<dbReference type="STRING" id="1325564.NSJP_1612"/>
<keyword evidence="6" id="KW-0472">Membrane</keyword>
<dbReference type="OrthoDB" id="9922at2"/>
<keyword evidence="3" id="KW-1134">Transmembrane beta strand</keyword>
<comment type="subcellular location">
    <subcellularLocation>
        <location evidence="1">Cell outer membrane</location>
        <topology evidence="1">Multi-pass membrane protein</topology>
    </subcellularLocation>
</comment>